<keyword evidence="5" id="KW-1185">Reference proteome</keyword>
<comment type="caution">
    <text evidence="4">The sequence shown here is derived from an EMBL/GenBank/DDBJ whole genome shotgun (WGS) entry which is preliminary data.</text>
</comment>
<proteinExistence type="inferred from homology"/>
<dbReference type="Pfam" id="PF03061">
    <property type="entry name" value="4HBT"/>
    <property type="match status" value="1"/>
</dbReference>
<evidence type="ECO:0000313" key="5">
    <source>
        <dbReference type="Proteomes" id="UP000321168"/>
    </source>
</evidence>
<gene>
    <name evidence="4" type="ORF">FRX97_05740</name>
</gene>
<dbReference type="OrthoDB" id="9798208at2"/>
<keyword evidence="2" id="KW-0378">Hydrolase</keyword>
<comment type="similarity">
    <text evidence="1">Belongs to the thioesterase PaaI family.</text>
</comment>
<dbReference type="InterPro" id="IPR029069">
    <property type="entry name" value="HotDog_dom_sf"/>
</dbReference>
<protein>
    <submittedName>
        <fullName evidence="4">PaaI family thioesterase</fullName>
    </submittedName>
</protein>
<dbReference type="CDD" id="cd03443">
    <property type="entry name" value="PaaI_thioesterase"/>
    <property type="match status" value="1"/>
</dbReference>
<dbReference type="Proteomes" id="UP000321168">
    <property type="component" value="Unassembled WGS sequence"/>
</dbReference>
<reference evidence="4 5" key="1">
    <citation type="submission" date="2019-08" db="EMBL/GenBank/DDBJ databases">
        <title>Genome of Luteibaculum oceani JCM 18817.</title>
        <authorList>
            <person name="Bowman J.P."/>
        </authorList>
    </citation>
    <scope>NUCLEOTIDE SEQUENCE [LARGE SCALE GENOMIC DNA]</scope>
    <source>
        <strain evidence="4 5">JCM 18817</strain>
    </source>
</reference>
<dbReference type="SUPFAM" id="SSF54637">
    <property type="entry name" value="Thioesterase/thiol ester dehydrase-isomerase"/>
    <property type="match status" value="1"/>
</dbReference>
<dbReference type="EMBL" id="VORB01000004">
    <property type="protein sequence ID" value="TXC81508.1"/>
    <property type="molecule type" value="Genomic_DNA"/>
</dbReference>
<dbReference type="PANTHER" id="PTHR43240:SF5">
    <property type="entry name" value="1,4-DIHYDROXY-2-NAPHTHOYL-COA THIOESTERASE 1"/>
    <property type="match status" value="1"/>
</dbReference>
<evidence type="ECO:0000259" key="3">
    <source>
        <dbReference type="Pfam" id="PF03061"/>
    </source>
</evidence>
<accession>A0A5C6VEG3</accession>
<evidence type="ECO:0000256" key="2">
    <source>
        <dbReference type="ARBA" id="ARBA00022801"/>
    </source>
</evidence>
<feature type="domain" description="Thioesterase" evidence="3">
    <location>
        <begin position="47"/>
        <end position="124"/>
    </location>
</feature>
<dbReference type="InterPro" id="IPR003736">
    <property type="entry name" value="PAAI_dom"/>
</dbReference>
<dbReference type="RefSeq" id="WP_147014237.1">
    <property type="nucleotide sequence ID" value="NZ_VORB01000004.1"/>
</dbReference>
<evidence type="ECO:0000256" key="1">
    <source>
        <dbReference type="ARBA" id="ARBA00008324"/>
    </source>
</evidence>
<organism evidence="4 5">
    <name type="scientific">Luteibaculum oceani</name>
    <dbReference type="NCBI Taxonomy" id="1294296"/>
    <lineage>
        <taxon>Bacteria</taxon>
        <taxon>Pseudomonadati</taxon>
        <taxon>Bacteroidota</taxon>
        <taxon>Flavobacteriia</taxon>
        <taxon>Flavobacteriales</taxon>
        <taxon>Luteibaculaceae</taxon>
        <taxon>Luteibaculum</taxon>
    </lineage>
</organism>
<dbReference type="PANTHER" id="PTHR43240">
    <property type="entry name" value="1,4-DIHYDROXY-2-NAPHTHOYL-COA THIOESTERASE 1"/>
    <property type="match status" value="1"/>
</dbReference>
<dbReference type="AlphaFoldDB" id="A0A5C6VEG3"/>
<dbReference type="GO" id="GO:0061522">
    <property type="term" value="F:1,4-dihydroxy-2-naphthoyl-CoA thioesterase activity"/>
    <property type="evidence" value="ECO:0007669"/>
    <property type="project" value="TreeGrafter"/>
</dbReference>
<name>A0A5C6VEG3_9FLAO</name>
<dbReference type="GO" id="GO:0005829">
    <property type="term" value="C:cytosol"/>
    <property type="evidence" value="ECO:0007669"/>
    <property type="project" value="TreeGrafter"/>
</dbReference>
<dbReference type="InterPro" id="IPR006683">
    <property type="entry name" value="Thioestr_dom"/>
</dbReference>
<evidence type="ECO:0000313" key="4">
    <source>
        <dbReference type="EMBL" id="TXC81508.1"/>
    </source>
</evidence>
<dbReference type="NCBIfam" id="TIGR00369">
    <property type="entry name" value="unchar_dom_1"/>
    <property type="match status" value="1"/>
</dbReference>
<sequence length="137" mass="15170">MELPSLEQINSLSKNTLMEHWDIKFTYVSESELWATMPVNNKVKQPYGLLHGGASAALAETVGSTGSALYVDPNKYMVVGINLTAHHLRSATEGLVTAKGKIVHQGRTTHLWDIDIYNDAGKLVSSCRLTNFIKERK</sequence>
<dbReference type="Gene3D" id="3.10.129.10">
    <property type="entry name" value="Hotdog Thioesterase"/>
    <property type="match status" value="1"/>
</dbReference>